<accession>A0A6B2M3W2</accession>
<name>A0A6B2M3W2_9BACT</name>
<dbReference type="InterPro" id="IPR023210">
    <property type="entry name" value="NADP_OxRdtase_dom"/>
</dbReference>
<organism evidence="3 4">
    <name type="scientific">Oceanipulchritudo coccoides</name>
    <dbReference type="NCBI Taxonomy" id="2706888"/>
    <lineage>
        <taxon>Bacteria</taxon>
        <taxon>Pseudomonadati</taxon>
        <taxon>Verrucomicrobiota</taxon>
        <taxon>Opitutia</taxon>
        <taxon>Puniceicoccales</taxon>
        <taxon>Oceanipulchritudinaceae</taxon>
        <taxon>Oceanipulchritudo</taxon>
    </lineage>
</organism>
<dbReference type="InterPro" id="IPR050791">
    <property type="entry name" value="Aldo-Keto_reductase"/>
</dbReference>
<dbReference type="PANTHER" id="PTHR43625">
    <property type="entry name" value="AFLATOXIN B1 ALDEHYDE REDUCTASE"/>
    <property type="match status" value="1"/>
</dbReference>
<protein>
    <submittedName>
        <fullName evidence="3">Aldo/keto reductase</fullName>
    </submittedName>
</protein>
<evidence type="ECO:0000313" key="3">
    <source>
        <dbReference type="EMBL" id="NDV62777.1"/>
    </source>
</evidence>
<evidence type="ECO:0000313" key="4">
    <source>
        <dbReference type="Proteomes" id="UP000478417"/>
    </source>
</evidence>
<dbReference type="AlphaFoldDB" id="A0A6B2M3W2"/>
<dbReference type="Gene3D" id="3.20.20.100">
    <property type="entry name" value="NADP-dependent oxidoreductase domain"/>
    <property type="match status" value="1"/>
</dbReference>
<evidence type="ECO:0000259" key="2">
    <source>
        <dbReference type="Pfam" id="PF00248"/>
    </source>
</evidence>
<feature type="domain" description="NADP-dependent oxidoreductase" evidence="2">
    <location>
        <begin position="1"/>
        <end position="280"/>
    </location>
</feature>
<dbReference type="GO" id="GO:0016491">
    <property type="term" value="F:oxidoreductase activity"/>
    <property type="evidence" value="ECO:0007669"/>
    <property type="project" value="UniProtKB-KW"/>
</dbReference>
<reference evidence="3 4" key="1">
    <citation type="submission" date="2020-02" db="EMBL/GenBank/DDBJ databases">
        <title>Albibacoteraceae fam. nov., the first described family within the subdivision 4 Verrucomicrobia.</title>
        <authorList>
            <person name="Xi F."/>
        </authorList>
    </citation>
    <scope>NUCLEOTIDE SEQUENCE [LARGE SCALE GENOMIC DNA]</scope>
    <source>
        <strain evidence="3 4">CK1056</strain>
    </source>
</reference>
<dbReference type="Proteomes" id="UP000478417">
    <property type="component" value="Unassembled WGS sequence"/>
</dbReference>
<dbReference type="CDD" id="cd19085">
    <property type="entry name" value="AKR_AKR11B3"/>
    <property type="match status" value="1"/>
</dbReference>
<evidence type="ECO:0000256" key="1">
    <source>
        <dbReference type="ARBA" id="ARBA00023002"/>
    </source>
</evidence>
<keyword evidence="4" id="KW-1185">Reference proteome</keyword>
<dbReference type="RefSeq" id="WP_163965264.1">
    <property type="nucleotide sequence ID" value="NZ_JAAGNX010000002.1"/>
</dbReference>
<dbReference type="InterPro" id="IPR036812">
    <property type="entry name" value="NAD(P)_OxRdtase_dom_sf"/>
</dbReference>
<keyword evidence="1" id="KW-0560">Oxidoreductase</keyword>
<gene>
    <name evidence="3" type="ORF">G0Q06_09970</name>
</gene>
<dbReference type="EMBL" id="JAAGNX010000002">
    <property type="protein sequence ID" value="NDV62777.1"/>
    <property type="molecule type" value="Genomic_DNA"/>
</dbReference>
<dbReference type="GO" id="GO:0005737">
    <property type="term" value="C:cytoplasm"/>
    <property type="evidence" value="ECO:0007669"/>
    <property type="project" value="TreeGrafter"/>
</dbReference>
<dbReference type="PRINTS" id="PR00069">
    <property type="entry name" value="ALDKETRDTASE"/>
</dbReference>
<dbReference type="PANTHER" id="PTHR43625:SF5">
    <property type="entry name" value="PYRIDOXAL REDUCTASE, CHLOROPLASTIC"/>
    <property type="match status" value="1"/>
</dbReference>
<sequence length="297" mass="33418">MALGCWALGGKGWGGQSEKDSLEVMEEAYRRGIRHFDTAQGYGCSEKLVGKFIGNERGKFFLASKVYPGQEPGCIREALHRSLENLCTDRIDLYYLHWPREGMDIRKQVEELAEAREEGLIGSIGVSNYSVEQIQLAMEVAPIDFLQAGHHLFWRYIEKDILPFCRDNGIRVVSYSSLGQGILTGKFGRQLRFPAGDHRTRVIHFQEEVWPRVYEAVEALRPLAKQAGRPMAHLALQWSASREGVSCILAGARNRRQMAENSAAFEGAIDPAILQEMTRISDGLIPELPEATNIFNH</sequence>
<dbReference type="InterPro" id="IPR020471">
    <property type="entry name" value="AKR"/>
</dbReference>
<proteinExistence type="predicted"/>
<dbReference type="SUPFAM" id="SSF51430">
    <property type="entry name" value="NAD(P)-linked oxidoreductase"/>
    <property type="match status" value="1"/>
</dbReference>
<dbReference type="Pfam" id="PF00248">
    <property type="entry name" value="Aldo_ket_red"/>
    <property type="match status" value="1"/>
</dbReference>
<comment type="caution">
    <text evidence="3">The sequence shown here is derived from an EMBL/GenBank/DDBJ whole genome shotgun (WGS) entry which is preliminary data.</text>
</comment>